<evidence type="ECO:0000256" key="7">
    <source>
        <dbReference type="ARBA" id="ARBA00049158"/>
    </source>
</evidence>
<name>A0A6N3CA95_9FIRM</name>
<evidence type="ECO:0000256" key="1">
    <source>
        <dbReference type="ARBA" id="ARBA00004970"/>
    </source>
</evidence>
<dbReference type="CDD" id="cd12110">
    <property type="entry name" value="PHP_HisPPase_Hisj_like"/>
    <property type="match status" value="1"/>
</dbReference>
<dbReference type="Gene3D" id="3.20.20.140">
    <property type="entry name" value="Metal-dependent hydrolases"/>
    <property type="match status" value="1"/>
</dbReference>
<evidence type="ECO:0000256" key="9">
    <source>
        <dbReference type="SAM" id="Coils"/>
    </source>
</evidence>
<dbReference type="EMBL" id="CACRUE010000026">
    <property type="protein sequence ID" value="VYU13876.1"/>
    <property type="molecule type" value="Genomic_DNA"/>
</dbReference>
<evidence type="ECO:0000256" key="4">
    <source>
        <dbReference type="ARBA" id="ARBA00022605"/>
    </source>
</evidence>
<dbReference type="GO" id="GO:0005737">
    <property type="term" value="C:cytoplasm"/>
    <property type="evidence" value="ECO:0007669"/>
    <property type="project" value="TreeGrafter"/>
</dbReference>
<evidence type="ECO:0000256" key="8">
    <source>
        <dbReference type="RuleBase" id="RU366003"/>
    </source>
</evidence>
<dbReference type="PANTHER" id="PTHR21039:SF0">
    <property type="entry name" value="HISTIDINOL-PHOSPHATASE"/>
    <property type="match status" value="1"/>
</dbReference>
<dbReference type="RefSeq" id="WP_156530895.1">
    <property type="nucleotide sequence ID" value="NZ_CACRUE010000026.1"/>
</dbReference>
<dbReference type="InterPro" id="IPR004013">
    <property type="entry name" value="PHP_dom"/>
</dbReference>
<dbReference type="PANTHER" id="PTHR21039">
    <property type="entry name" value="HISTIDINOL PHOSPHATASE-RELATED"/>
    <property type="match status" value="1"/>
</dbReference>
<gene>
    <name evidence="11" type="primary">hisK_1</name>
    <name evidence="11" type="ORF">IBLFYP30_01833</name>
</gene>
<dbReference type="NCBIfam" id="TIGR01856">
    <property type="entry name" value="hisJ_fam"/>
    <property type="match status" value="1"/>
</dbReference>
<evidence type="ECO:0000313" key="11">
    <source>
        <dbReference type="EMBL" id="VYU13876.1"/>
    </source>
</evidence>
<keyword evidence="9" id="KW-0175">Coiled coil</keyword>
<feature type="coiled-coil region" evidence="9">
    <location>
        <begin position="59"/>
        <end position="111"/>
    </location>
</feature>
<keyword evidence="4 8" id="KW-0028">Amino-acid biosynthesis</keyword>
<evidence type="ECO:0000256" key="2">
    <source>
        <dbReference type="ARBA" id="ARBA00009152"/>
    </source>
</evidence>
<comment type="similarity">
    <text evidence="2 8">Belongs to the PHP hydrolase family. HisK subfamily.</text>
</comment>
<evidence type="ECO:0000259" key="10">
    <source>
        <dbReference type="Pfam" id="PF02811"/>
    </source>
</evidence>
<comment type="pathway">
    <text evidence="1 8">Amino-acid biosynthesis; L-histidine biosynthesis; L-histidine from 5-phospho-alpha-D-ribose 1-diphosphate: step 8/9.</text>
</comment>
<proteinExistence type="inferred from homology"/>
<dbReference type="Pfam" id="PF02811">
    <property type="entry name" value="PHP"/>
    <property type="match status" value="1"/>
</dbReference>
<feature type="domain" description="PHP" evidence="10">
    <location>
        <begin position="3"/>
        <end position="212"/>
    </location>
</feature>
<dbReference type="AlphaFoldDB" id="A0A6N3CA95"/>
<evidence type="ECO:0000256" key="6">
    <source>
        <dbReference type="ARBA" id="ARBA00023102"/>
    </source>
</evidence>
<reference evidence="11" key="1">
    <citation type="submission" date="2019-11" db="EMBL/GenBank/DDBJ databases">
        <authorList>
            <person name="Feng L."/>
        </authorList>
    </citation>
    <scope>NUCLEOTIDE SEQUENCE</scope>
    <source>
        <strain evidence="11">IbartlettiiLFYP30</strain>
    </source>
</reference>
<dbReference type="EC" id="3.1.3.15" evidence="3 8"/>
<dbReference type="UniPathway" id="UPA00031">
    <property type="reaction ID" value="UER00013"/>
</dbReference>
<organism evidence="11">
    <name type="scientific">Intestinibacter bartlettii</name>
    <dbReference type="NCBI Taxonomy" id="261299"/>
    <lineage>
        <taxon>Bacteria</taxon>
        <taxon>Bacillati</taxon>
        <taxon>Bacillota</taxon>
        <taxon>Clostridia</taxon>
        <taxon>Peptostreptococcales</taxon>
        <taxon>Peptostreptococcaceae</taxon>
        <taxon>Intestinibacter</taxon>
    </lineage>
</organism>
<dbReference type="NCBIfam" id="NF005996">
    <property type="entry name" value="PRK08123.1"/>
    <property type="match status" value="1"/>
</dbReference>
<sequence>MKDGHIHTPYCPHGTDDKFEQYIEKAIKVGLDEISFTEHFPLPKGFTDPAPNNDSSIKLEQLKSYINDVKKLKDRYKDKIKINVGAEVDYVEGFEKEIKSLLDEYGKYLEDGILSVHMIKIKDEYYCMDFSSEEFEKIVNLLGSIESVYNLYYDTLIKAVNADLGEYKPKRIGHLNLVRKYNKKFPYDYSKNKKLEELVKLISEKEYELDYNVAGLFKEDCGEVYISGYLAELIKKYNVKVVLGSDSHSSKFIDKYKINIQLKYI</sequence>
<dbReference type="SUPFAM" id="SSF89550">
    <property type="entry name" value="PHP domain-like"/>
    <property type="match status" value="1"/>
</dbReference>
<evidence type="ECO:0000256" key="3">
    <source>
        <dbReference type="ARBA" id="ARBA00013085"/>
    </source>
</evidence>
<protein>
    <recommendedName>
        <fullName evidence="3 8">Histidinol-phosphatase</fullName>
        <shortName evidence="8">HolPase</shortName>
        <ecNumber evidence="3 8">3.1.3.15</ecNumber>
    </recommendedName>
</protein>
<accession>A0A6N3CA95</accession>
<dbReference type="GO" id="GO:0000105">
    <property type="term" value="P:L-histidine biosynthetic process"/>
    <property type="evidence" value="ECO:0007669"/>
    <property type="project" value="UniProtKB-UniRule"/>
</dbReference>
<keyword evidence="5 8" id="KW-0378">Hydrolase</keyword>
<dbReference type="GO" id="GO:0004401">
    <property type="term" value="F:histidinol-phosphatase activity"/>
    <property type="evidence" value="ECO:0007669"/>
    <property type="project" value="UniProtKB-UniRule"/>
</dbReference>
<dbReference type="InterPro" id="IPR016195">
    <property type="entry name" value="Pol/histidinol_Pase-like"/>
</dbReference>
<evidence type="ECO:0000256" key="5">
    <source>
        <dbReference type="ARBA" id="ARBA00022801"/>
    </source>
</evidence>
<comment type="catalytic activity">
    <reaction evidence="7 8">
        <text>L-histidinol phosphate + H2O = L-histidinol + phosphate</text>
        <dbReference type="Rhea" id="RHEA:14465"/>
        <dbReference type="ChEBI" id="CHEBI:15377"/>
        <dbReference type="ChEBI" id="CHEBI:43474"/>
        <dbReference type="ChEBI" id="CHEBI:57699"/>
        <dbReference type="ChEBI" id="CHEBI:57980"/>
        <dbReference type="EC" id="3.1.3.15"/>
    </reaction>
</comment>
<keyword evidence="6 8" id="KW-0368">Histidine biosynthesis</keyword>
<dbReference type="InterPro" id="IPR010140">
    <property type="entry name" value="Histidinol_P_phosphatase_HisJ"/>
</dbReference>